<keyword evidence="3" id="KW-0731">Sigma factor</keyword>
<sequence>MRSADEQDYVDFVRHQANALCRTAYLLCGDWRRAEDATQEALIRLYRIWGRIQRKGSVGAYARKVVVSTTMDGLRRKSSQEVVGGDTYFTAEQDTSDPLGVLENRLVITQALASLPPRQRACVVLRYFDELSVEETALALDCRPGTVKSQTLRALEKLRENPALAHFSELAGVGRLT</sequence>
<comment type="similarity">
    <text evidence="1">Belongs to the sigma-70 factor family. ECF subfamily.</text>
</comment>
<dbReference type="InterPro" id="IPR013324">
    <property type="entry name" value="RNA_pol_sigma_r3/r4-like"/>
</dbReference>
<proteinExistence type="inferred from homology"/>
<dbReference type="PANTHER" id="PTHR43133:SF50">
    <property type="entry name" value="ECF RNA POLYMERASE SIGMA FACTOR SIGM"/>
    <property type="match status" value="1"/>
</dbReference>
<reference evidence="8 9" key="1">
    <citation type="submission" date="2019-03" db="EMBL/GenBank/DDBJ databases">
        <title>Draft genome sequences of novel Actinobacteria.</title>
        <authorList>
            <person name="Sahin N."/>
            <person name="Ay H."/>
            <person name="Saygin H."/>
        </authorList>
    </citation>
    <scope>NUCLEOTIDE SEQUENCE [LARGE SCALE GENOMIC DNA]</scope>
    <source>
        <strain evidence="8 9">JCM 30547</strain>
    </source>
</reference>
<dbReference type="InterPro" id="IPR036388">
    <property type="entry name" value="WH-like_DNA-bd_sf"/>
</dbReference>
<dbReference type="NCBIfam" id="TIGR02937">
    <property type="entry name" value="sigma70-ECF"/>
    <property type="match status" value="1"/>
</dbReference>
<comment type="caution">
    <text evidence="8">The sequence shown here is derived from an EMBL/GenBank/DDBJ whole genome shotgun (WGS) entry which is preliminary data.</text>
</comment>
<dbReference type="AlphaFoldDB" id="A0A4R4Q614"/>
<evidence type="ECO:0000259" key="6">
    <source>
        <dbReference type="Pfam" id="PF04542"/>
    </source>
</evidence>
<protein>
    <submittedName>
        <fullName evidence="8">SigE family RNA polymerase sigma factor</fullName>
    </submittedName>
</protein>
<dbReference type="SUPFAM" id="SSF88946">
    <property type="entry name" value="Sigma2 domain of RNA polymerase sigma factors"/>
    <property type="match status" value="1"/>
</dbReference>
<dbReference type="GO" id="GO:0016987">
    <property type="term" value="F:sigma factor activity"/>
    <property type="evidence" value="ECO:0007669"/>
    <property type="project" value="UniProtKB-KW"/>
</dbReference>
<evidence type="ECO:0000256" key="4">
    <source>
        <dbReference type="ARBA" id="ARBA00023125"/>
    </source>
</evidence>
<accession>A0A4R4Q614</accession>
<dbReference type="OrthoDB" id="3292386at2"/>
<dbReference type="PANTHER" id="PTHR43133">
    <property type="entry name" value="RNA POLYMERASE ECF-TYPE SIGMA FACTO"/>
    <property type="match status" value="1"/>
</dbReference>
<dbReference type="InterPro" id="IPR014325">
    <property type="entry name" value="RNA_pol_sigma-E_actinobac"/>
</dbReference>
<dbReference type="Gene3D" id="1.10.10.10">
    <property type="entry name" value="Winged helix-like DNA-binding domain superfamily/Winged helix DNA-binding domain"/>
    <property type="match status" value="1"/>
</dbReference>
<dbReference type="InterPro" id="IPR013325">
    <property type="entry name" value="RNA_pol_sigma_r2"/>
</dbReference>
<keyword evidence="9" id="KW-1185">Reference proteome</keyword>
<dbReference type="SUPFAM" id="SSF88659">
    <property type="entry name" value="Sigma3 and sigma4 domains of RNA polymerase sigma factors"/>
    <property type="match status" value="1"/>
</dbReference>
<feature type="domain" description="RNA polymerase sigma factor 70 region 4 type 2" evidence="7">
    <location>
        <begin position="107"/>
        <end position="158"/>
    </location>
</feature>
<evidence type="ECO:0000256" key="5">
    <source>
        <dbReference type="ARBA" id="ARBA00023163"/>
    </source>
</evidence>
<keyword evidence="4" id="KW-0238">DNA-binding</keyword>
<dbReference type="InterPro" id="IPR007627">
    <property type="entry name" value="RNA_pol_sigma70_r2"/>
</dbReference>
<keyword evidence="2" id="KW-0805">Transcription regulation</keyword>
<dbReference type="CDD" id="cd06171">
    <property type="entry name" value="Sigma70_r4"/>
    <property type="match status" value="1"/>
</dbReference>
<evidence type="ECO:0000256" key="3">
    <source>
        <dbReference type="ARBA" id="ARBA00023082"/>
    </source>
</evidence>
<dbReference type="Pfam" id="PF04542">
    <property type="entry name" value="Sigma70_r2"/>
    <property type="match status" value="1"/>
</dbReference>
<evidence type="ECO:0000259" key="7">
    <source>
        <dbReference type="Pfam" id="PF08281"/>
    </source>
</evidence>
<feature type="domain" description="RNA polymerase sigma-70 region 2" evidence="6">
    <location>
        <begin position="13"/>
        <end position="78"/>
    </location>
</feature>
<dbReference type="GO" id="GO:0006352">
    <property type="term" value="P:DNA-templated transcription initiation"/>
    <property type="evidence" value="ECO:0007669"/>
    <property type="project" value="InterPro"/>
</dbReference>
<name>A0A4R4Q614_9ACTN</name>
<evidence type="ECO:0000313" key="9">
    <source>
        <dbReference type="Proteomes" id="UP000295075"/>
    </source>
</evidence>
<dbReference type="Proteomes" id="UP000295075">
    <property type="component" value="Unassembled WGS sequence"/>
</dbReference>
<dbReference type="InterPro" id="IPR013249">
    <property type="entry name" value="RNA_pol_sigma70_r4_t2"/>
</dbReference>
<organism evidence="8 9">
    <name type="scientific">Kribbella albertanoniae</name>
    <dbReference type="NCBI Taxonomy" id="1266829"/>
    <lineage>
        <taxon>Bacteria</taxon>
        <taxon>Bacillati</taxon>
        <taxon>Actinomycetota</taxon>
        <taxon>Actinomycetes</taxon>
        <taxon>Propionibacteriales</taxon>
        <taxon>Kribbellaceae</taxon>
        <taxon>Kribbella</taxon>
    </lineage>
</organism>
<dbReference type="InterPro" id="IPR039425">
    <property type="entry name" value="RNA_pol_sigma-70-like"/>
</dbReference>
<gene>
    <name evidence="8" type="ORF">E1261_13180</name>
</gene>
<dbReference type="Gene3D" id="1.10.1740.10">
    <property type="match status" value="1"/>
</dbReference>
<dbReference type="RefSeq" id="WP_132406298.1">
    <property type="nucleotide sequence ID" value="NZ_SMKA01000044.1"/>
</dbReference>
<dbReference type="NCBIfam" id="TIGR02983">
    <property type="entry name" value="SigE-fam_strep"/>
    <property type="match status" value="1"/>
</dbReference>
<evidence type="ECO:0000256" key="2">
    <source>
        <dbReference type="ARBA" id="ARBA00023015"/>
    </source>
</evidence>
<dbReference type="InterPro" id="IPR014284">
    <property type="entry name" value="RNA_pol_sigma-70_dom"/>
</dbReference>
<dbReference type="GO" id="GO:0003677">
    <property type="term" value="F:DNA binding"/>
    <property type="evidence" value="ECO:0007669"/>
    <property type="project" value="UniProtKB-KW"/>
</dbReference>
<evidence type="ECO:0000313" key="8">
    <source>
        <dbReference type="EMBL" id="TDC30540.1"/>
    </source>
</evidence>
<evidence type="ECO:0000256" key="1">
    <source>
        <dbReference type="ARBA" id="ARBA00010641"/>
    </source>
</evidence>
<keyword evidence="5" id="KW-0804">Transcription</keyword>
<dbReference type="Pfam" id="PF08281">
    <property type="entry name" value="Sigma70_r4_2"/>
    <property type="match status" value="1"/>
</dbReference>
<dbReference type="EMBL" id="SMKA01000044">
    <property type="protein sequence ID" value="TDC30540.1"/>
    <property type="molecule type" value="Genomic_DNA"/>
</dbReference>